<feature type="domain" description="Radical SAM core" evidence="7">
    <location>
        <begin position="80"/>
        <end position="295"/>
    </location>
</feature>
<evidence type="ECO:0000256" key="4">
    <source>
        <dbReference type="ARBA" id="ARBA00022723"/>
    </source>
</evidence>
<dbReference type="SFLD" id="SFLDG01101">
    <property type="entry name" value="Uncharacterised_Radical_SAM_Su"/>
    <property type="match status" value="1"/>
</dbReference>
<dbReference type="AlphaFoldDB" id="A0A919N471"/>
<dbReference type="RefSeq" id="WP_203677703.1">
    <property type="nucleotide sequence ID" value="NZ_BOMW01000015.1"/>
</dbReference>
<dbReference type="CDD" id="cd01335">
    <property type="entry name" value="Radical_SAM"/>
    <property type="match status" value="1"/>
</dbReference>
<dbReference type="GO" id="GO:0003824">
    <property type="term" value="F:catalytic activity"/>
    <property type="evidence" value="ECO:0007669"/>
    <property type="project" value="InterPro"/>
</dbReference>
<evidence type="ECO:0000313" key="9">
    <source>
        <dbReference type="Proteomes" id="UP000629619"/>
    </source>
</evidence>
<comment type="cofactor">
    <cofactor evidence="1">
        <name>[4Fe-4S] cluster</name>
        <dbReference type="ChEBI" id="CHEBI:49883"/>
    </cofactor>
</comment>
<dbReference type="SFLD" id="SFLDS00029">
    <property type="entry name" value="Radical_SAM"/>
    <property type="match status" value="1"/>
</dbReference>
<reference evidence="8" key="1">
    <citation type="submission" date="2021-01" db="EMBL/GenBank/DDBJ databases">
        <title>Whole genome shotgun sequence of Actinoplanes siamensis NBRC 109076.</title>
        <authorList>
            <person name="Komaki H."/>
            <person name="Tamura T."/>
        </authorList>
    </citation>
    <scope>NUCLEOTIDE SEQUENCE</scope>
    <source>
        <strain evidence="8">NBRC 109076</strain>
    </source>
</reference>
<dbReference type="PROSITE" id="PS51918">
    <property type="entry name" value="RADICAL_SAM"/>
    <property type="match status" value="1"/>
</dbReference>
<evidence type="ECO:0000256" key="1">
    <source>
        <dbReference type="ARBA" id="ARBA00001966"/>
    </source>
</evidence>
<evidence type="ECO:0000256" key="3">
    <source>
        <dbReference type="ARBA" id="ARBA00022691"/>
    </source>
</evidence>
<organism evidence="8 9">
    <name type="scientific">Actinoplanes siamensis</name>
    <dbReference type="NCBI Taxonomy" id="1223317"/>
    <lineage>
        <taxon>Bacteria</taxon>
        <taxon>Bacillati</taxon>
        <taxon>Actinomycetota</taxon>
        <taxon>Actinomycetes</taxon>
        <taxon>Micromonosporales</taxon>
        <taxon>Micromonosporaceae</taxon>
        <taxon>Actinoplanes</taxon>
    </lineage>
</organism>
<dbReference type="NCBIfam" id="TIGR04337">
    <property type="entry name" value="AmmeMemoSam_rS"/>
    <property type="match status" value="1"/>
</dbReference>
<dbReference type="PANTHER" id="PTHR30352">
    <property type="entry name" value="PYRUVATE FORMATE-LYASE-ACTIVATING ENZYME"/>
    <property type="match status" value="1"/>
</dbReference>
<dbReference type="Pfam" id="PF04055">
    <property type="entry name" value="Radical_SAM"/>
    <property type="match status" value="1"/>
</dbReference>
<evidence type="ECO:0000259" key="7">
    <source>
        <dbReference type="PROSITE" id="PS51918"/>
    </source>
</evidence>
<dbReference type="InterPro" id="IPR058240">
    <property type="entry name" value="rSAM_sf"/>
</dbReference>
<keyword evidence="5" id="KW-0408">Iron</keyword>
<comment type="caution">
    <text evidence="8">The sequence shown here is derived from an EMBL/GenBank/DDBJ whole genome shotgun (WGS) entry which is preliminary data.</text>
</comment>
<evidence type="ECO:0000313" key="8">
    <source>
        <dbReference type="EMBL" id="GIF04002.1"/>
    </source>
</evidence>
<dbReference type="InterPro" id="IPR013785">
    <property type="entry name" value="Aldolase_TIM"/>
</dbReference>
<dbReference type="InterPro" id="IPR007197">
    <property type="entry name" value="rSAM"/>
</dbReference>
<keyword evidence="9" id="KW-1185">Reference proteome</keyword>
<keyword evidence="2" id="KW-0004">4Fe-4S</keyword>
<dbReference type="GO" id="GO:0046872">
    <property type="term" value="F:metal ion binding"/>
    <property type="evidence" value="ECO:0007669"/>
    <property type="project" value="UniProtKB-KW"/>
</dbReference>
<dbReference type="GO" id="GO:0051539">
    <property type="term" value="F:4 iron, 4 sulfur cluster binding"/>
    <property type="evidence" value="ECO:0007669"/>
    <property type="project" value="UniProtKB-KW"/>
</dbReference>
<dbReference type="Proteomes" id="UP000629619">
    <property type="component" value="Unassembled WGS sequence"/>
</dbReference>
<evidence type="ECO:0000256" key="6">
    <source>
        <dbReference type="ARBA" id="ARBA00023014"/>
    </source>
</evidence>
<evidence type="ECO:0000256" key="5">
    <source>
        <dbReference type="ARBA" id="ARBA00023004"/>
    </source>
</evidence>
<gene>
    <name evidence="8" type="ORF">Asi03nite_15400</name>
</gene>
<protein>
    <recommendedName>
        <fullName evidence="7">Radical SAM core domain-containing protein</fullName>
    </recommendedName>
</protein>
<dbReference type="InterPro" id="IPR034457">
    <property type="entry name" value="Organic_radical-activating"/>
</dbReference>
<keyword evidence="3" id="KW-0949">S-adenosyl-L-methionine</keyword>
<dbReference type="Gene3D" id="3.20.20.70">
    <property type="entry name" value="Aldolase class I"/>
    <property type="match status" value="1"/>
</dbReference>
<sequence length="484" mass="54378">MPKDQKQWDWQQDTHPAVLYSSRPDGTVQCHLSPRNCVIRPGSVGFCRVRANRGGELVTLNYGKSVAMTEETIETEACYHYAPGARILSMGNIGCMMNCDYCHNWQTSQARYVEDRSVHYYTPEQVVESALERGIQVISWTYNDPVVWHEFVLDTARLARQHGLVNLFKSAFYISLEGAKELCDVIDIFSISLKSMDPTFYKRVTKGQLQPVLDATKYVFDRGKHVEVSSLLVTDANDSEADARKLSRWVLDELSPDVPVHFVRFHPDYKYTQVDRTPVERLERAREVALAEGIRYCYLGNVYDNEATNSFCPYCGTVVVERYGLIARPVGLTEESNCRTCDRPLAFQLLPKPQTAGLNIVEVPDSDLSGTDHEWRGDVKAVHIEVSSEAPATHEVIVRVLGGASNGREIKRVPVMPGAQYRFIACKSATDDRGVTIQTPPGVHVSMYEVYDRAHFPTDTVLQIKHSSDAVPEAALRLRGAGRA</sequence>
<accession>A0A919N471</accession>
<dbReference type="InterPro" id="IPR027596">
    <property type="entry name" value="AmmeMemoSam_rS"/>
</dbReference>
<name>A0A919N471_9ACTN</name>
<evidence type="ECO:0000256" key="2">
    <source>
        <dbReference type="ARBA" id="ARBA00022485"/>
    </source>
</evidence>
<proteinExistence type="predicted"/>
<dbReference type="SUPFAM" id="SSF102114">
    <property type="entry name" value="Radical SAM enzymes"/>
    <property type="match status" value="1"/>
</dbReference>
<dbReference type="PANTHER" id="PTHR30352:SF5">
    <property type="entry name" value="PYRUVATE FORMATE-LYASE 1-ACTIVATING ENZYME"/>
    <property type="match status" value="1"/>
</dbReference>
<keyword evidence="6" id="KW-0411">Iron-sulfur</keyword>
<dbReference type="EMBL" id="BOMW01000015">
    <property type="protein sequence ID" value="GIF04002.1"/>
    <property type="molecule type" value="Genomic_DNA"/>
</dbReference>
<keyword evidence="4" id="KW-0479">Metal-binding</keyword>